<feature type="domain" description="Beta-lactamase class A catalytic" evidence="5">
    <location>
        <begin position="67"/>
        <end position="269"/>
    </location>
</feature>
<dbReference type="GO" id="GO:0008800">
    <property type="term" value="F:beta-lactamase activity"/>
    <property type="evidence" value="ECO:0007669"/>
    <property type="project" value="UniProtKB-EC"/>
</dbReference>
<dbReference type="PANTHER" id="PTHR35333:SF3">
    <property type="entry name" value="BETA-LACTAMASE-TYPE TRANSPEPTIDASE FOLD CONTAINING PROTEIN"/>
    <property type="match status" value="1"/>
</dbReference>
<dbReference type="EMBL" id="BMIY01000005">
    <property type="protein sequence ID" value="GGG56128.1"/>
    <property type="molecule type" value="Genomic_DNA"/>
</dbReference>
<comment type="similarity">
    <text evidence="2">Belongs to the class-A beta-lactamase family.</text>
</comment>
<dbReference type="PRINTS" id="PR00118">
    <property type="entry name" value="BLACTAMASEA"/>
</dbReference>
<dbReference type="GO" id="GO:0030655">
    <property type="term" value="P:beta-lactam antibiotic catabolic process"/>
    <property type="evidence" value="ECO:0007669"/>
    <property type="project" value="InterPro"/>
</dbReference>
<evidence type="ECO:0000259" key="5">
    <source>
        <dbReference type="Pfam" id="PF13354"/>
    </source>
</evidence>
<dbReference type="InterPro" id="IPR045155">
    <property type="entry name" value="Beta-lactam_cat"/>
</dbReference>
<dbReference type="InterPro" id="IPR000871">
    <property type="entry name" value="Beta-lactam_class-A"/>
</dbReference>
<organism evidence="6 7">
    <name type="scientific">Pseudohongiella nitratireducens</name>
    <dbReference type="NCBI Taxonomy" id="1768907"/>
    <lineage>
        <taxon>Bacteria</taxon>
        <taxon>Pseudomonadati</taxon>
        <taxon>Pseudomonadota</taxon>
        <taxon>Gammaproteobacteria</taxon>
        <taxon>Pseudomonadales</taxon>
        <taxon>Pseudohongiellaceae</taxon>
        <taxon>Pseudohongiella</taxon>
    </lineage>
</organism>
<keyword evidence="4" id="KW-0732">Signal</keyword>
<reference evidence="6" key="2">
    <citation type="submission" date="2020-09" db="EMBL/GenBank/DDBJ databases">
        <authorList>
            <person name="Sun Q."/>
            <person name="Zhou Y."/>
        </authorList>
    </citation>
    <scope>NUCLEOTIDE SEQUENCE</scope>
    <source>
        <strain evidence="6">CGMCC 1.15425</strain>
    </source>
</reference>
<evidence type="ECO:0000256" key="4">
    <source>
        <dbReference type="SAM" id="SignalP"/>
    </source>
</evidence>
<proteinExistence type="inferred from homology"/>
<evidence type="ECO:0000256" key="2">
    <source>
        <dbReference type="ARBA" id="ARBA00009009"/>
    </source>
</evidence>
<dbReference type="OrthoDB" id="9784149at2"/>
<evidence type="ECO:0000256" key="1">
    <source>
        <dbReference type="ARBA" id="ARBA00001526"/>
    </source>
</evidence>
<feature type="chain" id="PRO_5037663515" description="beta-lactamase" evidence="4">
    <location>
        <begin position="28"/>
        <end position="306"/>
    </location>
</feature>
<dbReference type="GO" id="GO:0046677">
    <property type="term" value="P:response to antibiotic"/>
    <property type="evidence" value="ECO:0007669"/>
    <property type="project" value="InterPro"/>
</dbReference>
<sequence>MIFTIDLSVRRLLATAALLIFSASASAQQTDAWQVMARALEAKVAEAREENIRLSIGVAGLAGTQEGRMTFVGSPESYPPASTIKMLLIATLMQQVDAGTLSLEDTATVEQSDIVGGYGEIQNEPVPNEVTLGRLAELTVTISDNTATNVLVDVVGYEAMQALADELELETMQFGRKMFESPMPPQKQNYINAEDTIQLLKQIYNDSFLTSQSRRQIIAWMSAQTVTTKIAAGVPEGMPIAHKTGENASVTHDLGYLLWPENEVAVAIFAESEVSDDFDTVQAAVNPVVAAVAGIIYEHLNVVVSQ</sequence>
<comment type="caution">
    <text evidence="6">The sequence shown here is derived from an EMBL/GenBank/DDBJ whole genome shotgun (WGS) entry which is preliminary data.</text>
</comment>
<dbReference type="SUPFAM" id="SSF56601">
    <property type="entry name" value="beta-lactamase/transpeptidase-like"/>
    <property type="match status" value="1"/>
</dbReference>
<dbReference type="EC" id="3.5.2.6" evidence="3"/>
<dbReference type="RefSeq" id="WP_068812813.1">
    <property type="nucleotide sequence ID" value="NZ_BMIY01000005.1"/>
</dbReference>
<dbReference type="AlphaFoldDB" id="A0A917GTG9"/>
<dbReference type="Pfam" id="PF13354">
    <property type="entry name" value="Beta-lactamase2"/>
    <property type="match status" value="1"/>
</dbReference>
<dbReference type="Proteomes" id="UP000627715">
    <property type="component" value="Unassembled WGS sequence"/>
</dbReference>
<name>A0A917GTG9_9GAMM</name>
<protein>
    <recommendedName>
        <fullName evidence="3">beta-lactamase</fullName>
        <ecNumber evidence="3">3.5.2.6</ecNumber>
    </recommendedName>
</protein>
<dbReference type="PANTHER" id="PTHR35333">
    <property type="entry name" value="BETA-LACTAMASE"/>
    <property type="match status" value="1"/>
</dbReference>
<evidence type="ECO:0000313" key="6">
    <source>
        <dbReference type="EMBL" id="GGG56128.1"/>
    </source>
</evidence>
<comment type="catalytic activity">
    <reaction evidence="1">
        <text>a beta-lactam + H2O = a substituted beta-amino acid</text>
        <dbReference type="Rhea" id="RHEA:20401"/>
        <dbReference type="ChEBI" id="CHEBI:15377"/>
        <dbReference type="ChEBI" id="CHEBI:35627"/>
        <dbReference type="ChEBI" id="CHEBI:140347"/>
        <dbReference type="EC" id="3.5.2.6"/>
    </reaction>
</comment>
<keyword evidence="7" id="KW-1185">Reference proteome</keyword>
<gene>
    <name evidence="6" type="ORF">GCM10011403_11600</name>
</gene>
<reference evidence="6" key="1">
    <citation type="journal article" date="2014" name="Int. J. Syst. Evol. Microbiol.">
        <title>Complete genome sequence of Corynebacterium casei LMG S-19264T (=DSM 44701T), isolated from a smear-ripened cheese.</title>
        <authorList>
            <consortium name="US DOE Joint Genome Institute (JGI-PGF)"/>
            <person name="Walter F."/>
            <person name="Albersmeier A."/>
            <person name="Kalinowski J."/>
            <person name="Ruckert C."/>
        </authorList>
    </citation>
    <scope>NUCLEOTIDE SEQUENCE</scope>
    <source>
        <strain evidence="6">CGMCC 1.15425</strain>
    </source>
</reference>
<feature type="signal peptide" evidence="4">
    <location>
        <begin position="1"/>
        <end position="27"/>
    </location>
</feature>
<dbReference type="Gene3D" id="3.40.710.10">
    <property type="entry name" value="DD-peptidase/beta-lactamase superfamily"/>
    <property type="match status" value="1"/>
</dbReference>
<dbReference type="InterPro" id="IPR012338">
    <property type="entry name" value="Beta-lactam/transpept-like"/>
</dbReference>
<accession>A0A917GTG9</accession>
<evidence type="ECO:0000256" key="3">
    <source>
        <dbReference type="ARBA" id="ARBA00012865"/>
    </source>
</evidence>
<evidence type="ECO:0000313" key="7">
    <source>
        <dbReference type="Proteomes" id="UP000627715"/>
    </source>
</evidence>